<feature type="transmembrane region" description="Helical" evidence="7">
    <location>
        <begin position="57"/>
        <end position="79"/>
    </location>
</feature>
<feature type="transmembrane region" description="Helical" evidence="7">
    <location>
        <begin position="33"/>
        <end position="51"/>
    </location>
</feature>
<evidence type="ECO:0000313" key="9">
    <source>
        <dbReference type="EMBL" id="KUM60150.1"/>
    </source>
</evidence>
<dbReference type="GO" id="GO:0016020">
    <property type="term" value="C:membrane"/>
    <property type="evidence" value="ECO:0007669"/>
    <property type="project" value="UniProtKB-SubCell"/>
</dbReference>
<feature type="transmembrane region" description="Helical" evidence="7">
    <location>
        <begin position="317"/>
        <end position="335"/>
    </location>
</feature>
<feature type="transmembrane region" description="Helical" evidence="7">
    <location>
        <begin position="201"/>
        <end position="226"/>
    </location>
</feature>
<proteinExistence type="inferred from homology"/>
<evidence type="ECO:0000256" key="7">
    <source>
        <dbReference type="SAM" id="Phobius"/>
    </source>
</evidence>
<dbReference type="GO" id="GO:0008374">
    <property type="term" value="F:O-acyltransferase activity"/>
    <property type="evidence" value="ECO:0007669"/>
    <property type="project" value="InterPro"/>
</dbReference>
<gene>
    <name evidence="9" type="ORF">ACN42_g6990</name>
</gene>
<feature type="domain" description="Wax synthase" evidence="8">
    <location>
        <begin position="234"/>
        <end position="320"/>
    </location>
</feature>
<accession>A0A101MGK1</accession>
<evidence type="ECO:0000313" key="10">
    <source>
        <dbReference type="Proteomes" id="UP000055045"/>
    </source>
</evidence>
<evidence type="ECO:0000256" key="3">
    <source>
        <dbReference type="ARBA" id="ARBA00022679"/>
    </source>
</evidence>
<dbReference type="AlphaFoldDB" id="A0A101MGK1"/>
<evidence type="ECO:0000259" key="8">
    <source>
        <dbReference type="Pfam" id="PF13813"/>
    </source>
</evidence>
<feature type="transmembrane region" description="Helical" evidence="7">
    <location>
        <begin position="285"/>
        <end position="305"/>
    </location>
</feature>
<reference evidence="9 10" key="1">
    <citation type="submission" date="2015-10" db="EMBL/GenBank/DDBJ databases">
        <title>Genome sequencing of Penicillium freii.</title>
        <authorList>
            <person name="Nguyen H.D."/>
            <person name="Visagie C.M."/>
            <person name="Seifert K.A."/>
        </authorList>
    </citation>
    <scope>NUCLEOTIDE SEQUENCE [LARGE SCALE GENOMIC DNA]</scope>
    <source>
        <strain evidence="9 10">DAOM 242723</strain>
    </source>
</reference>
<dbReference type="InterPro" id="IPR032805">
    <property type="entry name" value="Wax_synthase_dom"/>
</dbReference>
<keyword evidence="5 7" id="KW-1133">Transmembrane helix</keyword>
<dbReference type="STRING" id="48697.A0A101MGK1"/>
<feature type="transmembrane region" description="Helical" evidence="7">
    <location>
        <begin position="355"/>
        <end position="373"/>
    </location>
</feature>
<dbReference type="InterPro" id="IPR044851">
    <property type="entry name" value="Wax_synthase"/>
</dbReference>
<feature type="transmembrane region" description="Helical" evidence="7">
    <location>
        <begin position="385"/>
        <end position="411"/>
    </location>
</feature>
<dbReference type="PANTHER" id="PTHR31595:SF27">
    <property type="entry name" value="WAX SYNTHASE DOMAIN-CONTAINING PROTEIN-RELATED"/>
    <property type="match status" value="1"/>
</dbReference>
<comment type="caution">
    <text evidence="9">The sequence shown here is derived from an EMBL/GenBank/DDBJ whole genome shotgun (WGS) entry which is preliminary data.</text>
</comment>
<name>A0A101MGK1_PENFR</name>
<dbReference type="PANTHER" id="PTHR31595">
    <property type="entry name" value="LONG-CHAIN-ALCOHOL O-FATTY-ACYLTRANSFERASE 3-RELATED"/>
    <property type="match status" value="1"/>
</dbReference>
<evidence type="ECO:0000256" key="6">
    <source>
        <dbReference type="ARBA" id="ARBA00023136"/>
    </source>
</evidence>
<protein>
    <recommendedName>
        <fullName evidence="8">Wax synthase domain-containing protein</fullName>
    </recommendedName>
</protein>
<keyword evidence="4 7" id="KW-0812">Transmembrane</keyword>
<keyword evidence="3" id="KW-0808">Transferase</keyword>
<comment type="similarity">
    <text evidence="2">Belongs to the wax synthase family.</text>
</comment>
<evidence type="ECO:0000256" key="4">
    <source>
        <dbReference type="ARBA" id="ARBA00022692"/>
    </source>
</evidence>
<evidence type="ECO:0000256" key="2">
    <source>
        <dbReference type="ARBA" id="ARBA00007282"/>
    </source>
</evidence>
<organism evidence="9 10">
    <name type="scientific">Penicillium freii</name>
    <dbReference type="NCBI Taxonomy" id="48697"/>
    <lineage>
        <taxon>Eukaryota</taxon>
        <taxon>Fungi</taxon>
        <taxon>Dikarya</taxon>
        <taxon>Ascomycota</taxon>
        <taxon>Pezizomycotina</taxon>
        <taxon>Eurotiomycetes</taxon>
        <taxon>Eurotiomycetidae</taxon>
        <taxon>Eurotiales</taxon>
        <taxon>Aspergillaceae</taxon>
        <taxon>Penicillium</taxon>
    </lineage>
</organism>
<sequence>MDQYQTDGWLFALAVLQGLIPCVVLLTTPKRSALRYLCIPCMIWIVSQMMYPVQAPGYISTNFLGSSATFVLTALDLLLINPQAGKDLVDANTNTKSFSSRLFQAVKVLTCTRAINTPRQVKNVPPFPAYYGKRDPKVIPRGRFLVRETAIAIWQFLVLDIVSVLASRQAMNDQDEESSVSSGLQWDIPGRELIAPAIRALITWLVVSRILISFYYRVASIIFVSLGDSPSNSPPVMGRMADIYTLRNFWGKFWHQFLRLPLTSTSNFLARDVLGLPRPSFVERYTNVFIVFFFSGLTHVILDSLRNVSPWDFQTMSFFLSFVVGYMIEDGVQGLWKRTLGSQNDNGLPVWWQKALGFCWVITWLGVTSPWYFRSAMLKPEEQMVLVPFSVAGFISLSVLNSIVIGGGLVLKFVFEGEI</sequence>
<evidence type="ECO:0000256" key="1">
    <source>
        <dbReference type="ARBA" id="ARBA00004141"/>
    </source>
</evidence>
<dbReference type="EMBL" id="LLXE01000188">
    <property type="protein sequence ID" value="KUM60150.1"/>
    <property type="molecule type" value="Genomic_DNA"/>
</dbReference>
<evidence type="ECO:0000256" key="5">
    <source>
        <dbReference type="ARBA" id="ARBA00022989"/>
    </source>
</evidence>
<dbReference type="GO" id="GO:0006629">
    <property type="term" value="P:lipid metabolic process"/>
    <property type="evidence" value="ECO:0007669"/>
    <property type="project" value="InterPro"/>
</dbReference>
<dbReference type="Proteomes" id="UP000055045">
    <property type="component" value="Unassembled WGS sequence"/>
</dbReference>
<keyword evidence="6 7" id="KW-0472">Membrane</keyword>
<dbReference type="OrthoDB" id="1077582at2759"/>
<keyword evidence="10" id="KW-1185">Reference proteome</keyword>
<feature type="transmembrane region" description="Helical" evidence="7">
    <location>
        <begin position="6"/>
        <end position="26"/>
    </location>
</feature>
<dbReference type="Pfam" id="PF13813">
    <property type="entry name" value="MBOAT_2"/>
    <property type="match status" value="1"/>
</dbReference>
<comment type="subcellular location">
    <subcellularLocation>
        <location evidence="1">Membrane</location>
        <topology evidence="1">Multi-pass membrane protein</topology>
    </subcellularLocation>
</comment>